<reference evidence="4" key="1">
    <citation type="journal article" date="2023" name="ISME J.">
        <title>Emergence of putative energy parasites within Clostridia revealed by genome analysis of a novel endosymbiotic clade.</title>
        <authorList>
            <person name="Takahashi K."/>
            <person name="Kuwahara H."/>
            <person name="Horikawa Y."/>
            <person name="Izawa K."/>
            <person name="Kato D."/>
            <person name="Inagaki T."/>
            <person name="Yuki M."/>
            <person name="Ohkuma M."/>
            <person name="Hongoh Y."/>
        </authorList>
    </citation>
    <scope>NUCLEOTIDE SEQUENCE</scope>
    <source>
        <strain evidence="4">RsTa-C01</strain>
    </source>
</reference>
<dbReference type="InterPro" id="IPR025736">
    <property type="entry name" value="PucR_C-HTH_dom"/>
</dbReference>
<organism evidence="4">
    <name type="scientific">Candidatus Paraimprobicoccus trichonymphae</name>
    <dbReference type="NCBI Taxonomy" id="3033793"/>
    <lineage>
        <taxon>Bacteria</taxon>
        <taxon>Bacillati</taxon>
        <taxon>Bacillota</taxon>
        <taxon>Clostridia</taxon>
        <taxon>Candidatus Paraimprobicoccus</taxon>
    </lineage>
</organism>
<dbReference type="PANTHER" id="PTHR33744">
    <property type="entry name" value="CARBOHYDRATE DIACID REGULATOR"/>
    <property type="match status" value="1"/>
</dbReference>
<dbReference type="KEGG" id="ptrh:RsTaC01_0760"/>
<dbReference type="Pfam" id="PF13556">
    <property type="entry name" value="HTH_30"/>
    <property type="match status" value="1"/>
</dbReference>
<evidence type="ECO:0000256" key="1">
    <source>
        <dbReference type="ARBA" id="ARBA00006754"/>
    </source>
</evidence>
<dbReference type="AlphaFoldDB" id="A0AA48L1J1"/>
<evidence type="ECO:0000259" key="2">
    <source>
        <dbReference type="Pfam" id="PF13556"/>
    </source>
</evidence>
<dbReference type="InterPro" id="IPR042070">
    <property type="entry name" value="PucR_C-HTH_sf"/>
</dbReference>
<dbReference type="Pfam" id="PF17853">
    <property type="entry name" value="GGDEF_2"/>
    <property type="match status" value="1"/>
</dbReference>
<dbReference type="PANTHER" id="PTHR33744:SF15">
    <property type="entry name" value="CARBOHYDRATE DIACID REGULATOR"/>
    <property type="match status" value="1"/>
</dbReference>
<feature type="domain" description="PucR C-terminal helix-turn-helix" evidence="2">
    <location>
        <begin position="297"/>
        <end position="351"/>
    </location>
</feature>
<dbReference type="EMBL" id="AP027925">
    <property type="protein sequence ID" value="BED92865.1"/>
    <property type="molecule type" value="Genomic_DNA"/>
</dbReference>
<gene>
    <name evidence="4" type="ORF">RsTaC01_0760</name>
</gene>
<comment type="similarity">
    <text evidence="1">Belongs to the CdaR family.</text>
</comment>
<evidence type="ECO:0000313" key="4">
    <source>
        <dbReference type="EMBL" id="BED92865.1"/>
    </source>
</evidence>
<dbReference type="Proteomes" id="UP001335720">
    <property type="component" value="Chromosome"/>
</dbReference>
<name>A0AA48L1J1_9FIRM</name>
<evidence type="ECO:0000259" key="3">
    <source>
        <dbReference type="Pfam" id="PF17853"/>
    </source>
</evidence>
<proteinExistence type="inferred from homology"/>
<sequence>MLSKIFQGVIDQINDSYIDRAIGVIDVESSRVIVCSDVSKIGKIVSFNKENIKPGVFFAHKDCTYKYFNDGLNTEFLTFIFGTDEVSKNYACLITVSMENALKYYNEKHNKTNFIRDLLLDNILFGDVYLKSKELGFLSEISRVCMVIEVKSKLEIYTYEILGKLFPDKNRDFIISINETTIVLVKEVPEDVDFKSLEKIAEGILEILSNKNYVDVAVIGIGLPVNEIKDLTSSFKEAKIAVEVGKVFETQRNIVSYTNLGIARLIHQLPTTLCEAFLKEVFKNNSLENMDQESLFTVHKFFENSLNVSETSRKLYVHRNTLVYRLEKIRRLTGLDLREFEDAIVFKFALMVKKYLSSSAKY</sequence>
<dbReference type="InterPro" id="IPR009057">
    <property type="entry name" value="Homeodomain-like_sf"/>
</dbReference>
<dbReference type="InterPro" id="IPR041522">
    <property type="entry name" value="CdaR_GGDEF"/>
</dbReference>
<dbReference type="InterPro" id="IPR051448">
    <property type="entry name" value="CdaR-like_regulators"/>
</dbReference>
<protein>
    <submittedName>
        <fullName evidence="4">Helix-turn-helix domain-containing protein</fullName>
    </submittedName>
</protein>
<dbReference type="SUPFAM" id="SSF46689">
    <property type="entry name" value="Homeodomain-like"/>
    <property type="match status" value="1"/>
</dbReference>
<accession>A0AA48L1J1</accession>
<dbReference type="Gene3D" id="1.10.10.2840">
    <property type="entry name" value="PucR C-terminal helix-turn-helix domain"/>
    <property type="match status" value="1"/>
</dbReference>
<feature type="domain" description="CdaR GGDEF-like" evidence="3">
    <location>
        <begin position="132"/>
        <end position="244"/>
    </location>
</feature>